<proteinExistence type="predicted"/>
<dbReference type="SUPFAM" id="SSF52210">
    <property type="entry name" value="Succinyl-CoA synthetase domains"/>
    <property type="match status" value="2"/>
</dbReference>
<comment type="caution">
    <text evidence="2">The sequence shown here is derived from an EMBL/GenBank/DDBJ whole genome shotgun (WGS) entry which is preliminary data.</text>
</comment>
<dbReference type="Gene3D" id="3.40.50.261">
    <property type="entry name" value="Succinyl-CoA synthetase domains"/>
    <property type="match status" value="2"/>
</dbReference>
<dbReference type="InterPro" id="IPR016102">
    <property type="entry name" value="Succinyl-CoA_synth-like"/>
</dbReference>
<dbReference type="SMART" id="SM00881">
    <property type="entry name" value="CoA_binding"/>
    <property type="match status" value="1"/>
</dbReference>
<dbReference type="PANTHER" id="PTHR42793:SF1">
    <property type="entry name" value="PEPTIDYL-LYSINE N-ACETYLTRANSFERASE PATZ"/>
    <property type="match status" value="1"/>
</dbReference>
<dbReference type="GO" id="GO:0005524">
    <property type="term" value="F:ATP binding"/>
    <property type="evidence" value="ECO:0007669"/>
    <property type="project" value="InterPro"/>
</dbReference>
<dbReference type="Pfam" id="PF13549">
    <property type="entry name" value="ATP-grasp_5"/>
    <property type="match status" value="2"/>
</dbReference>
<evidence type="ECO:0000259" key="1">
    <source>
        <dbReference type="SMART" id="SM00881"/>
    </source>
</evidence>
<protein>
    <submittedName>
        <fullName evidence="2">Acetate--CoA ligase family protein</fullName>
    </submittedName>
</protein>
<keyword evidence="2" id="KW-0436">Ligase</keyword>
<name>A0A9D1U997_9BACT</name>
<dbReference type="Gene3D" id="3.30.1490.20">
    <property type="entry name" value="ATP-grasp fold, A domain"/>
    <property type="match status" value="1"/>
</dbReference>
<dbReference type="InterPro" id="IPR036291">
    <property type="entry name" value="NAD(P)-bd_dom_sf"/>
</dbReference>
<dbReference type="Gene3D" id="3.40.50.720">
    <property type="entry name" value="NAD(P)-binding Rossmann-like Domain"/>
    <property type="match status" value="1"/>
</dbReference>
<dbReference type="PANTHER" id="PTHR42793">
    <property type="entry name" value="COA BINDING DOMAIN CONTAINING PROTEIN"/>
    <property type="match status" value="1"/>
</dbReference>
<dbReference type="Gene3D" id="3.30.470.20">
    <property type="entry name" value="ATP-grasp fold, B domain"/>
    <property type="match status" value="1"/>
</dbReference>
<dbReference type="GO" id="GO:0016874">
    <property type="term" value="F:ligase activity"/>
    <property type="evidence" value="ECO:0007669"/>
    <property type="project" value="UniProtKB-KW"/>
</dbReference>
<sequence>MNLTVAYEPITELLRNAYAEGRQFLYEYEVYNLLSLSGSETPPKCSFIPRNAKLADEEVMAMPGDKAVLKIVSPTIIHKTEVGGVRIVPKTPDKVRSAVRRMLSEVPERYAEWIERHPSGAPKSYRGLEGAALQNAIASDLKGVLQVQFMPPDSEAFGNELIVGLRRTREFGMVISAGLGGTDTELYAERFRKGQAIIAALTAMTDGETFFRLFRQTVSYRKLAGLTRGQRRIVTDDQLIECFESFIRMGNYFSPDNPGAPFVIDELEINPFAFTDYLMVPLDGMCTFSLPEKEPAARPVARIGNLLHPGRIGIIGVSAKRRNFGRTILENIIGSGFDKDRIVILRDGEPDPSGVRCVPDLRSVDEPLDLFIVAVGAEHVPGLVDEILETGAARSVMLIPGGLGETEESKEIAARMIGRIREAHGRGDGGPVFLGANCMGVISRPGNYDTWFIPAEKLQAARQTSWRRTAIVSQSGAFLLNRFSQAPEMSPAYLISMGNQTDLTLGDMMRHFISSDEADVIAVYAEGFKELDGLRFAQAVREAVRNGKQVIFYKAGRTPEGKNATSGHTASLAGDYMVCENCIRQAGAIMARNFTEFQELILLAEAFRNDAVNGRRLGAVSGAGFEAVGMADSIQSDEYSMSLGAYAESTRSAMQSCINEKHLDKLVTIANPLDINPGADDEVHARMAELMLKDEGINAVVIGLDPHSPVTHTLAETEAEAFRMDAPGGILERLSAVRDRFRKPLVAVVDGGAQFEPFRKALRERNIPVFPVCDRAIATLSLYIEARLRVRFPHA</sequence>
<gene>
    <name evidence="2" type="ORF">H9874_02260</name>
</gene>
<reference evidence="2" key="2">
    <citation type="submission" date="2021-04" db="EMBL/GenBank/DDBJ databases">
        <authorList>
            <person name="Gilroy R."/>
        </authorList>
    </citation>
    <scope>NUCLEOTIDE SEQUENCE</scope>
    <source>
        <strain evidence="2">ChiSxjej5B17-1746</strain>
    </source>
</reference>
<dbReference type="InterPro" id="IPR003781">
    <property type="entry name" value="CoA-bd"/>
</dbReference>
<organism evidence="2 3">
    <name type="scientific">Candidatus Bilophila faecipullorum</name>
    <dbReference type="NCBI Taxonomy" id="2838482"/>
    <lineage>
        <taxon>Bacteria</taxon>
        <taxon>Pseudomonadati</taxon>
        <taxon>Thermodesulfobacteriota</taxon>
        <taxon>Desulfovibrionia</taxon>
        <taxon>Desulfovibrionales</taxon>
        <taxon>Desulfovibrionaceae</taxon>
        <taxon>Bilophila</taxon>
    </lineage>
</organism>
<dbReference type="EMBL" id="DXGI01000085">
    <property type="protein sequence ID" value="HIW77955.1"/>
    <property type="molecule type" value="Genomic_DNA"/>
</dbReference>
<accession>A0A9D1U997</accession>
<dbReference type="SUPFAM" id="SSF56059">
    <property type="entry name" value="Glutathione synthetase ATP-binding domain-like"/>
    <property type="match status" value="1"/>
</dbReference>
<dbReference type="Proteomes" id="UP000824264">
    <property type="component" value="Unassembled WGS sequence"/>
</dbReference>
<dbReference type="Pfam" id="PF13607">
    <property type="entry name" value="Succ_CoA_lig"/>
    <property type="match status" value="1"/>
</dbReference>
<dbReference type="AlphaFoldDB" id="A0A9D1U997"/>
<evidence type="ECO:0000313" key="2">
    <source>
        <dbReference type="EMBL" id="HIW77955.1"/>
    </source>
</evidence>
<reference evidence="2" key="1">
    <citation type="journal article" date="2021" name="PeerJ">
        <title>Extensive microbial diversity within the chicken gut microbiome revealed by metagenomics and culture.</title>
        <authorList>
            <person name="Gilroy R."/>
            <person name="Ravi A."/>
            <person name="Getino M."/>
            <person name="Pursley I."/>
            <person name="Horton D.L."/>
            <person name="Alikhan N.F."/>
            <person name="Baker D."/>
            <person name="Gharbi K."/>
            <person name="Hall N."/>
            <person name="Watson M."/>
            <person name="Adriaenssens E.M."/>
            <person name="Foster-Nyarko E."/>
            <person name="Jarju S."/>
            <person name="Secka A."/>
            <person name="Antonio M."/>
            <person name="Oren A."/>
            <person name="Chaudhuri R.R."/>
            <person name="La Ragione R."/>
            <person name="Hildebrand F."/>
            <person name="Pallen M.J."/>
        </authorList>
    </citation>
    <scope>NUCLEOTIDE SEQUENCE</scope>
    <source>
        <strain evidence="2">ChiSxjej5B17-1746</strain>
    </source>
</reference>
<dbReference type="InterPro" id="IPR013815">
    <property type="entry name" value="ATP_grasp_subdomain_1"/>
</dbReference>
<dbReference type="SUPFAM" id="SSF51735">
    <property type="entry name" value="NAD(P)-binding Rossmann-fold domains"/>
    <property type="match status" value="1"/>
</dbReference>
<dbReference type="Pfam" id="PF13380">
    <property type="entry name" value="CoA_binding_2"/>
    <property type="match status" value="1"/>
</dbReference>
<evidence type="ECO:0000313" key="3">
    <source>
        <dbReference type="Proteomes" id="UP000824264"/>
    </source>
</evidence>
<dbReference type="InterPro" id="IPR032875">
    <property type="entry name" value="Succ_CoA_lig_flav_dom"/>
</dbReference>
<feature type="domain" description="CoA-binding" evidence="1">
    <location>
        <begin position="306"/>
        <end position="403"/>
    </location>
</feature>